<feature type="compositionally biased region" description="Basic and acidic residues" evidence="1">
    <location>
        <begin position="267"/>
        <end position="278"/>
    </location>
</feature>
<reference evidence="3 4" key="1">
    <citation type="submission" date="2015-10" db="EMBL/GenBank/DDBJ databases">
        <title>Full genome of DAOMC 229536 Phialocephala scopiformis, a fungal endophyte of spruce producing the potent anti-insectan compound rugulosin.</title>
        <authorList>
            <consortium name="DOE Joint Genome Institute"/>
            <person name="Walker A.K."/>
            <person name="Frasz S.L."/>
            <person name="Seifert K.A."/>
            <person name="Miller J.D."/>
            <person name="Mondo S.J."/>
            <person name="Labutti K."/>
            <person name="Lipzen A."/>
            <person name="Dockter R."/>
            <person name="Kennedy M."/>
            <person name="Grigoriev I.V."/>
            <person name="Spatafora J.W."/>
        </authorList>
    </citation>
    <scope>NUCLEOTIDE SEQUENCE [LARGE SCALE GENOMIC DNA]</scope>
    <source>
        <strain evidence="3 4">CBS 120377</strain>
    </source>
</reference>
<dbReference type="Gene3D" id="3.30.200.20">
    <property type="entry name" value="Phosphorylase Kinase, domain 1"/>
    <property type="match status" value="1"/>
</dbReference>
<dbReference type="PROSITE" id="PS50011">
    <property type="entry name" value="PROTEIN_KINASE_DOM"/>
    <property type="match status" value="1"/>
</dbReference>
<feature type="region of interest" description="Disordered" evidence="1">
    <location>
        <begin position="1"/>
        <end position="29"/>
    </location>
</feature>
<dbReference type="PROSITE" id="PS00028">
    <property type="entry name" value="ZINC_FINGER_C2H2_1"/>
    <property type="match status" value="1"/>
</dbReference>
<feature type="compositionally biased region" description="Polar residues" evidence="1">
    <location>
        <begin position="222"/>
        <end position="236"/>
    </location>
</feature>
<evidence type="ECO:0000256" key="1">
    <source>
        <dbReference type="SAM" id="MobiDB-lite"/>
    </source>
</evidence>
<dbReference type="PANTHER" id="PTHR33112">
    <property type="entry name" value="DOMAIN PROTEIN, PUTATIVE-RELATED"/>
    <property type="match status" value="1"/>
</dbReference>
<feature type="region of interest" description="Disordered" evidence="1">
    <location>
        <begin position="558"/>
        <end position="698"/>
    </location>
</feature>
<gene>
    <name evidence="3" type="ORF">LY89DRAFT_308998</name>
</gene>
<feature type="compositionally biased region" description="Basic and acidic residues" evidence="1">
    <location>
        <begin position="611"/>
        <end position="620"/>
    </location>
</feature>
<dbReference type="Pfam" id="PF00069">
    <property type="entry name" value="Pkinase"/>
    <property type="match status" value="1"/>
</dbReference>
<feature type="region of interest" description="Disordered" evidence="1">
    <location>
        <begin position="211"/>
        <end position="286"/>
    </location>
</feature>
<dbReference type="EMBL" id="KQ947406">
    <property type="protein sequence ID" value="KUJ22734.1"/>
    <property type="molecule type" value="Genomic_DNA"/>
</dbReference>
<dbReference type="InParanoid" id="A0A194XRQ9"/>
<dbReference type="OrthoDB" id="4062651at2759"/>
<dbReference type="GO" id="GO:0004672">
    <property type="term" value="F:protein kinase activity"/>
    <property type="evidence" value="ECO:0007669"/>
    <property type="project" value="InterPro"/>
</dbReference>
<feature type="compositionally biased region" description="Polar residues" evidence="1">
    <location>
        <begin position="82"/>
        <end position="91"/>
    </location>
</feature>
<evidence type="ECO:0000313" key="4">
    <source>
        <dbReference type="Proteomes" id="UP000070700"/>
    </source>
</evidence>
<dbReference type="InterPro" id="IPR011009">
    <property type="entry name" value="Kinase-like_dom_sf"/>
</dbReference>
<dbReference type="InterPro" id="IPR008271">
    <property type="entry name" value="Ser/Thr_kinase_AS"/>
</dbReference>
<feature type="region of interest" description="Disordered" evidence="1">
    <location>
        <begin position="149"/>
        <end position="171"/>
    </location>
</feature>
<feature type="compositionally biased region" description="Basic and acidic residues" evidence="1">
    <location>
        <begin position="637"/>
        <end position="646"/>
    </location>
</feature>
<feature type="compositionally biased region" description="Basic and acidic residues" evidence="1">
    <location>
        <begin position="585"/>
        <end position="603"/>
    </location>
</feature>
<evidence type="ECO:0000259" key="2">
    <source>
        <dbReference type="PROSITE" id="PS50011"/>
    </source>
</evidence>
<dbReference type="InterPro" id="IPR013087">
    <property type="entry name" value="Znf_C2H2_type"/>
</dbReference>
<dbReference type="STRING" id="149040.A0A194XRQ9"/>
<feature type="compositionally biased region" description="Polar residues" evidence="1">
    <location>
        <begin position="625"/>
        <end position="636"/>
    </location>
</feature>
<dbReference type="PANTHER" id="PTHR33112:SF16">
    <property type="entry name" value="HETEROKARYON INCOMPATIBILITY DOMAIN-CONTAINING PROTEIN"/>
    <property type="match status" value="1"/>
</dbReference>
<dbReference type="InterPro" id="IPR000719">
    <property type="entry name" value="Prot_kinase_dom"/>
</dbReference>
<keyword evidence="4" id="KW-1185">Reference proteome</keyword>
<proteinExistence type="predicted"/>
<dbReference type="KEGG" id="psco:LY89DRAFT_308998"/>
<feature type="compositionally biased region" description="Basic and acidic residues" evidence="1">
    <location>
        <begin position="558"/>
        <end position="567"/>
    </location>
</feature>
<dbReference type="RefSeq" id="XP_018077089.1">
    <property type="nucleotide sequence ID" value="XM_018206617.1"/>
</dbReference>
<accession>A0A194XRQ9</accession>
<dbReference type="Gene3D" id="1.10.510.10">
    <property type="entry name" value="Transferase(Phosphotransferase) domain 1"/>
    <property type="match status" value="1"/>
</dbReference>
<dbReference type="CDD" id="cd00180">
    <property type="entry name" value="PKc"/>
    <property type="match status" value="1"/>
</dbReference>
<dbReference type="InterPro" id="IPR010730">
    <property type="entry name" value="HET"/>
</dbReference>
<dbReference type="Proteomes" id="UP000070700">
    <property type="component" value="Unassembled WGS sequence"/>
</dbReference>
<evidence type="ECO:0000313" key="3">
    <source>
        <dbReference type="EMBL" id="KUJ22734.1"/>
    </source>
</evidence>
<sequence>MNDHSLVSSKRSERALETRQTSQSGQNLQASTNLQATYSSNHIGGTTLHALPLPANDQPTNSFHDAGIIERPSHGIGGRGLNTDTLFNQSALGDPPPDPSPPIADDIASGRLPSFCIAGPGYQCWCERCAPLATTVPIAPSPSPYIFETSTSNPSYSPYQRPDLQSYPSRTIGSSAELDSEIPGLTYSNTINNGSDLARSSYGSLPASSSGSGFSFDPSLSRTTPNFSSGKLSSGFPSYDPSLDDMRGPRPHVPPRVTTPYDARQPSYKERAQRRDPASRPSINASNIEPTASLDCAVFLEAQDILRAKLRHGKPLSETQKESLANVLDISSEQLEFCLTTKRVIEPLLNNIGSKAHGCGLPSDYVVGWFEQLQSSIAEKAPLRDSAYQSLNTSLQVSERPKKRRRITRNPSSQRTYQCTHISSNRTFCLQESNNFTDWKRHEERHCPQRRWECLLEGSYPDIQCHICGHYVDADIQQAQETHARCFGRDPRKGHDFPRKDKLVPHIRDDHGFEPRLEAWHYPIPSMWKEQCGFCGERFSDWDTRCDHVGKHFTEGKRMIPDWRDPWPVEETSDAPDEDNDNDNDNDKGGPGDHRHDGPGDKDADGEDDPDHNYGPEPRRGKSGNKGQHSQHSQSHGFDHTDDRQNHHSSRTYSSGNGNRQDDCRGRQTRRLGHAPSGMHQNLSLRQSPKIRGPEGNDDIFKSVGKLGYGTFGFVDEVEHATTKIHFARKTIRITHQQGFVPQRELAALRNLKHVHIVNLTASYVFEDQFSIIMSPVADCNLSDYMLREASSRLELLSNLARWIGCLASALSYLHEKSYQHLDIKPSNILVANGQVVLSDFGGAVFWNGSLASNVLDKDCAVTPMYCAPEIADRRGASFIAGASDVYSLGCVFLEMATVLHRESLVDFEQLRAFGSKDAAYHRNPRKSLSWIDHLWDIDGSLGLPLSEELFIIQNMLSEDWIQRPTARDIEDSLHLWHLQSKYESGKSNYLIVSQTDDTGKAATLFDPLAIVRQWLHKCRTSHTNCLNTEEAFSPFRILNVGIEGDTIRLESSDPSSPYVALSYCWGKTQPLKTTLQTLDRMSESIPVASLSNTFFNAVKITRALGFHYLWIDALCIVQDSKEDWTTQVGQMSKIYSRSTLTICIANDAQTSVPTKHKMIGTKPTAGRLQSPCSTCDNGYKAFRPLVDNTVTTMLLDSKWSKRGWTLQERILSPRILYYSSTSLAWECDGERSTLDRVGQIRDNLKKLGFGQNPLANKQEANPSFSLMRNFRKTWRDIVREFSKRQLSYAEDKLPALSGIASAMAAVSRQTYVAGLWMGNLINDLLWCRDFATIPILRPKYRAPSWSWAAIDSPVFWSKSLDCPVEKYTRVLDCQTEILSPLAPFAEVSDGYLEIEGLSRKVVVNCARPEEVLDWKTLERLAFAQWDTLDVHKMTSPDPRLKGIYVEELLCLQVLSEVGLLLRKVMKENAAVFQRVGVYWNQTDESSRLTFNESWKVRSLTII</sequence>
<dbReference type="SMART" id="SM00220">
    <property type="entry name" value="S_TKc"/>
    <property type="match status" value="1"/>
</dbReference>
<feature type="compositionally biased region" description="Polar residues" evidence="1">
    <location>
        <begin position="149"/>
        <end position="158"/>
    </location>
</feature>
<feature type="region of interest" description="Disordered" evidence="1">
    <location>
        <begin position="49"/>
        <end position="101"/>
    </location>
</feature>
<name>A0A194XRQ9_MOLSC</name>
<dbReference type="SUPFAM" id="SSF56112">
    <property type="entry name" value="Protein kinase-like (PK-like)"/>
    <property type="match status" value="1"/>
</dbReference>
<feature type="compositionally biased region" description="Polar residues" evidence="1">
    <location>
        <begin position="18"/>
        <end position="29"/>
    </location>
</feature>
<dbReference type="PROSITE" id="PS00108">
    <property type="entry name" value="PROTEIN_KINASE_ST"/>
    <property type="match status" value="1"/>
</dbReference>
<dbReference type="GeneID" id="28816343"/>
<feature type="domain" description="Protein kinase" evidence="2">
    <location>
        <begin position="701"/>
        <end position="978"/>
    </location>
</feature>
<dbReference type="Pfam" id="PF06985">
    <property type="entry name" value="HET"/>
    <property type="match status" value="1"/>
</dbReference>
<feature type="compositionally biased region" description="Acidic residues" evidence="1">
    <location>
        <begin position="571"/>
        <end position="584"/>
    </location>
</feature>
<dbReference type="GO" id="GO:0005524">
    <property type="term" value="F:ATP binding"/>
    <property type="evidence" value="ECO:0007669"/>
    <property type="project" value="InterPro"/>
</dbReference>
<organism evidence="3 4">
    <name type="scientific">Mollisia scopiformis</name>
    <name type="common">Conifer needle endophyte fungus</name>
    <name type="synonym">Phialocephala scopiformis</name>
    <dbReference type="NCBI Taxonomy" id="149040"/>
    <lineage>
        <taxon>Eukaryota</taxon>
        <taxon>Fungi</taxon>
        <taxon>Dikarya</taxon>
        <taxon>Ascomycota</taxon>
        <taxon>Pezizomycotina</taxon>
        <taxon>Leotiomycetes</taxon>
        <taxon>Helotiales</taxon>
        <taxon>Mollisiaceae</taxon>
        <taxon>Mollisia</taxon>
    </lineage>
</organism>
<protein>
    <recommendedName>
        <fullName evidence="2">Protein kinase domain-containing protein</fullName>
    </recommendedName>
</protein>
<feature type="compositionally biased region" description="Low complexity" evidence="1">
    <location>
        <begin position="211"/>
        <end position="221"/>
    </location>
</feature>